<evidence type="ECO:0000256" key="1">
    <source>
        <dbReference type="SAM" id="MobiDB-lite"/>
    </source>
</evidence>
<feature type="region of interest" description="Disordered" evidence="1">
    <location>
        <begin position="346"/>
        <end position="365"/>
    </location>
</feature>
<keyword evidence="4" id="KW-1185">Reference proteome</keyword>
<dbReference type="InterPro" id="IPR026163">
    <property type="entry name" value="Nckap5l"/>
</dbReference>
<feature type="region of interest" description="Disordered" evidence="1">
    <location>
        <begin position="375"/>
        <end position="403"/>
    </location>
</feature>
<evidence type="ECO:0000313" key="3">
    <source>
        <dbReference type="EMBL" id="KAK0145006.1"/>
    </source>
</evidence>
<dbReference type="EMBL" id="JAOPHQ010002903">
    <property type="protein sequence ID" value="KAK0145006.1"/>
    <property type="molecule type" value="Genomic_DNA"/>
</dbReference>
<feature type="region of interest" description="Disordered" evidence="1">
    <location>
        <begin position="1"/>
        <end position="26"/>
    </location>
</feature>
<dbReference type="GO" id="GO:0001578">
    <property type="term" value="P:microtubule bundle formation"/>
    <property type="evidence" value="ECO:0007669"/>
    <property type="project" value="TreeGrafter"/>
</dbReference>
<dbReference type="AlphaFoldDB" id="A0AA47NZS4"/>
<dbReference type="Proteomes" id="UP001174136">
    <property type="component" value="Unassembled WGS sequence"/>
</dbReference>
<dbReference type="InterPro" id="IPR032769">
    <property type="entry name" value="NCKAP5_C"/>
</dbReference>
<organism evidence="3 4">
    <name type="scientific">Merluccius polli</name>
    <name type="common">Benguela hake</name>
    <name type="synonym">Merluccius cadenati</name>
    <dbReference type="NCBI Taxonomy" id="89951"/>
    <lineage>
        <taxon>Eukaryota</taxon>
        <taxon>Metazoa</taxon>
        <taxon>Chordata</taxon>
        <taxon>Craniata</taxon>
        <taxon>Vertebrata</taxon>
        <taxon>Euteleostomi</taxon>
        <taxon>Actinopterygii</taxon>
        <taxon>Neopterygii</taxon>
        <taxon>Teleostei</taxon>
        <taxon>Neoteleostei</taxon>
        <taxon>Acanthomorphata</taxon>
        <taxon>Zeiogadaria</taxon>
        <taxon>Gadariae</taxon>
        <taxon>Gadiformes</taxon>
        <taxon>Gadoidei</taxon>
        <taxon>Merlucciidae</taxon>
        <taxon>Merluccius</taxon>
    </lineage>
</organism>
<protein>
    <submittedName>
        <fullName evidence="3">Nck-associated protein 5</fullName>
    </submittedName>
</protein>
<proteinExistence type="predicted"/>
<feature type="region of interest" description="Disordered" evidence="1">
    <location>
        <begin position="156"/>
        <end position="183"/>
    </location>
</feature>
<reference evidence="3" key="1">
    <citation type="journal article" date="2023" name="Front. Mar. Sci.">
        <title>A new Merluccius polli reference genome to investigate the effects of global change in West African waters.</title>
        <authorList>
            <person name="Mateo J.L."/>
            <person name="Blanco-Fernandez C."/>
            <person name="Garcia-Vazquez E."/>
            <person name="Machado-Schiaffino G."/>
        </authorList>
    </citation>
    <scope>NUCLEOTIDE SEQUENCE</scope>
    <source>
        <strain evidence="3">C29</strain>
        <tissue evidence="3">Fin</tissue>
    </source>
</reference>
<accession>A0AA47NZS4</accession>
<dbReference type="PANTHER" id="PTHR21740">
    <property type="entry name" value="NCK-ASSOCIATED PROTEIN 5"/>
    <property type="match status" value="1"/>
</dbReference>
<dbReference type="Pfam" id="PF15246">
    <property type="entry name" value="NCKAP5"/>
    <property type="match status" value="1"/>
</dbReference>
<comment type="caution">
    <text evidence="3">The sequence shown here is derived from an EMBL/GenBank/DDBJ whole genome shotgun (WGS) entry which is preliminary data.</text>
</comment>
<gene>
    <name evidence="3" type="primary">NCKAP5_2</name>
    <name evidence="3" type="ORF">N1851_016096</name>
</gene>
<feature type="region of interest" description="Disordered" evidence="1">
    <location>
        <begin position="244"/>
        <end position="263"/>
    </location>
</feature>
<feature type="domain" description="Nck-associated protein 5 C-terminal" evidence="2">
    <location>
        <begin position="296"/>
        <end position="441"/>
    </location>
</feature>
<name>A0AA47NZS4_MERPO</name>
<feature type="compositionally biased region" description="Polar residues" evidence="1">
    <location>
        <begin position="156"/>
        <end position="180"/>
    </location>
</feature>
<evidence type="ECO:0000313" key="4">
    <source>
        <dbReference type="Proteomes" id="UP001174136"/>
    </source>
</evidence>
<dbReference type="GO" id="GO:0007019">
    <property type="term" value="P:microtubule depolymerization"/>
    <property type="evidence" value="ECO:0007669"/>
    <property type="project" value="TreeGrafter"/>
</dbReference>
<evidence type="ECO:0000259" key="2">
    <source>
        <dbReference type="Pfam" id="PF15246"/>
    </source>
</evidence>
<dbReference type="GO" id="GO:0035371">
    <property type="term" value="C:microtubule plus-end"/>
    <property type="evidence" value="ECO:0007669"/>
    <property type="project" value="TreeGrafter"/>
</dbReference>
<dbReference type="PANTHER" id="PTHR21740:SF0">
    <property type="entry name" value="NCK-ASSOCIATED PROTEIN 5"/>
    <property type="match status" value="1"/>
</dbReference>
<feature type="compositionally biased region" description="Basic and acidic residues" evidence="1">
    <location>
        <begin position="375"/>
        <end position="393"/>
    </location>
</feature>
<feature type="compositionally biased region" description="Low complexity" evidence="1">
    <location>
        <begin position="254"/>
        <end position="263"/>
    </location>
</feature>
<feature type="compositionally biased region" description="Basic and acidic residues" evidence="1">
    <location>
        <begin position="350"/>
        <end position="365"/>
    </location>
</feature>
<sequence length="451" mass="48690">MGFKAFLKSPTSHKNGPPVPGKHEKDHINSVSKETVISNASLICASIPSAGTANSSANTLAITEPKHEAQGKVHEAERRWTAVPEEAEFCDSDQRGSQHILRSISVSTKPHLKPALGMNGAKARSQSFSTNYMEKPNVNTQDGPGKIRTHIITNTGERGSSLSRQSSLEVPSSVVPQSPLRSPGTRVSYYGGMTEVTAHCIVSPQTAKQGSKGSPEGIAPQTKREVRSLPVTERNGLRNIRKPSKVASHPQFHASSFGAPASSESSTLLITAGSLKLQLEPPNQPASEEKKASPTSCTIEEKVMMGIEENLQKCQEQEKVSASEAKQKTGPSLANWFGLRKTKLPALGGKKADTPKTKEDKKEAKMASILGVRQVKPDKRKEKRRGECRESVEGQHVSPTNSKLSSIMDQCNIQMGQIASQIQCTAVYMGKEPLVKELLSRSVTSLTSETN</sequence>